<gene>
    <name evidence="3" type="ORF">JQN83_15330</name>
</gene>
<feature type="chain" id="PRO_5046425040" description="Secreted protein" evidence="2">
    <location>
        <begin position="24"/>
        <end position="197"/>
    </location>
</feature>
<feature type="region of interest" description="Disordered" evidence="1">
    <location>
        <begin position="24"/>
        <end position="87"/>
    </location>
</feature>
<protein>
    <recommendedName>
        <fullName evidence="5">Secreted protein</fullName>
    </recommendedName>
</protein>
<organism evidence="3 4">
    <name type="scientific">Micromonospora antibiotica</name>
    <dbReference type="NCBI Taxonomy" id="2807623"/>
    <lineage>
        <taxon>Bacteria</taxon>
        <taxon>Bacillati</taxon>
        <taxon>Actinomycetota</taxon>
        <taxon>Actinomycetes</taxon>
        <taxon>Micromonosporales</taxon>
        <taxon>Micromonosporaceae</taxon>
        <taxon>Micromonospora</taxon>
    </lineage>
</organism>
<feature type="compositionally biased region" description="Low complexity" evidence="1">
    <location>
        <begin position="26"/>
        <end position="74"/>
    </location>
</feature>
<name>A0ABS3V982_9ACTN</name>
<dbReference type="EMBL" id="JAGFWR010000007">
    <property type="protein sequence ID" value="MBO4162170.1"/>
    <property type="molecule type" value="Genomic_DNA"/>
</dbReference>
<comment type="caution">
    <text evidence="3">The sequence shown here is derived from an EMBL/GenBank/DDBJ whole genome shotgun (WGS) entry which is preliminary data.</text>
</comment>
<dbReference type="Proteomes" id="UP000671399">
    <property type="component" value="Unassembled WGS sequence"/>
</dbReference>
<dbReference type="RefSeq" id="WP_208567813.1">
    <property type="nucleotide sequence ID" value="NZ_JAGFWR010000007.1"/>
</dbReference>
<evidence type="ECO:0000313" key="4">
    <source>
        <dbReference type="Proteomes" id="UP000671399"/>
    </source>
</evidence>
<proteinExistence type="predicted"/>
<feature type="signal peptide" evidence="2">
    <location>
        <begin position="1"/>
        <end position="23"/>
    </location>
</feature>
<dbReference type="PROSITE" id="PS51257">
    <property type="entry name" value="PROKAR_LIPOPROTEIN"/>
    <property type="match status" value="1"/>
</dbReference>
<reference evidence="3 4" key="1">
    <citation type="submission" date="2021-03" db="EMBL/GenBank/DDBJ databases">
        <authorList>
            <person name="Lee D.-H."/>
        </authorList>
    </citation>
    <scope>NUCLEOTIDE SEQUENCE [LARGE SCALE GENOMIC DNA]</scope>
    <source>
        <strain evidence="3 4">MMS20-R2-23</strain>
    </source>
</reference>
<evidence type="ECO:0000256" key="1">
    <source>
        <dbReference type="SAM" id="MobiDB-lite"/>
    </source>
</evidence>
<evidence type="ECO:0000313" key="3">
    <source>
        <dbReference type="EMBL" id="MBO4162170.1"/>
    </source>
</evidence>
<evidence type="ECO:0000256" key="2">
    <source>
        <dbReference type="SAM" id="SignalP"/>
    </source>
</evidence>
<evidence type="ECO:0008006" key="5">
    <source>
        <dbReference type="Google" id="ProtNLM"/>
    </source>
</evidence>
<accession>A0ABS3V982</accession>
<keyword evidence="4" id="KW-1185">Reference proteome</keyword>
<keyword evidence="2" id="KW-0732">Signal</keyword>
<sequence>MRSSALVLTTITVSLGLLTGCSASDPGSPATPSTAPTGTATTPTPGAPVTTTPAAPTVAAGGVTPGATTEAGTTRGPGGTGSATTVDRVTLTRSGGFAGNRDTVTVEPDGRWTTTDRAGTTRTGRLTPAQLDQLRTLTGPATRSRGGPPDGRCADTYSYQLTVGTRIVEWSDCPSGPQPPAAAPQLAALLLKTTTTG</sequence>